<evidence type="ECO:0000313" key="2">
    <source>
        <dbReference type="Proteomes" id="UP000448038"/>
    </source>
</evidence>
<dbReference type="Proteomes" id="UP000448038">
    <property type="component" value="Unassembled WGS sequence"/>
</dbReference>
<dbReference type="EMBL" id="WOBN01000032">
    <property type="protein sequence ID" value="MUK51002.1"/>
    <property type="molecule type" value="Genomic_DNA"/>
</dbReference>
<evidence type="ECO:0000313" key="1">
    <source>
        <dbReference type="EMBL" id="MUK51002.1"/>
    </source>
</evidence>
<gene>
    <name evidence="1" type="ORF">GNP88_17810</name>
</gene>
<reference evidence="1 2" key="1">
    <citation type="submission" date="2019-11" db="EMBL/GenBank/DDBJ databases">
        <title>Using colonization assays and comparative genomics to discover symbiosis behaviors and factors in Vibrio fischeri.</title>
        <authorList>
            <person name="Bongrand C."/>
            <person name="Moriano-Gutierrez S."/>
            <person name="Arevalo P."/>
            <person name="Mcfall-Ngai M."/>
            <person name="Visick K."/>
            <person name="Polz M.F."/>
            <person name="Ruby E.G."/>
        </authorList>
    </citation>
    <scope>NUCLEOTIDE SEQUENCE [LARGE SCALE GENOMIC DNA]</scope>
    <source>
        <strain evidence="2">emors.4.1</strain>
    </source>
</reference>
<proteinExistence type="predicted"/>
<protein>
    <submittedName>
        <fullName evidence="1">Uncharacterized protein</fullName>
    </submittedName>
</protein>
<comment type="caution">
    <text evidence="1">The sequence shown here is derived from an EMBL/GenBank/DDBJ whole genome shotgun (WGS) entry which is preliminary data.</text>
</comment>
<dbReference type="AlphaFoldDB" id="A0A844P4W1"/>
<organism evidence="1 2">
    <name type="scientific">Aliivibrio fischeri</name>
    <name type="common">Vibrio fischeri</name>
    <dbReference type="NCBI Taxonomy" id="668"/>
    <lineage>
        <taxon>Bacteria</taxon>
        <taxon>Pseudomonadati</taxon>
        <taxon>Pseudomonadota</taxon>
        <taxon>Gammaproteobacteria</taxon>
        <taxon>Vibrionales</taxon>
        <taxon>Vibrionaceae</taxon>
        <taxon>Aliivibrio</taxon>
    </lineage>
</organism>
<sequence length="131" mass="14508">MLFVITSFSKWLVTSVTLMALVLSSVAYSYPMKMEVTNTDMQHHASMASDCHSAQSDTVECNMSSMTMSIDHHCSGKGETCCKTVCVTSICALPSNLYAYIHSAESVINYIQYNEQPRSFVSSSLFRPPIL</sequence>
<name>A0A844P4W1_ALIFS</name>
<accession>A0A844P4W1</accession>